<dbReference type="RefSeq" id="WP_070048713.1">
    <property type="nucleotide sequence ID" value="NZ_MKEK01000001.1"/>
</dbReference>
<dbReference type="Proteomes" id="UP000242258">
    <property type="component" value="Unassembled WGS sequence"/>
</dbReference>
<dbReference type="STRING" id="1628148.BI198_05845"/>
<organism evidence="2 3">
    <name type="scientific">Rheinheimera salexigens</name>
    <dbReference type="NCBI Taxonomy" id="1628148"/>
    <lineage>
        <taxon>Bacteria</taxon>
        <taxon>Pseudomonadati</taxon>
        <taxon>Pseudomonadota</taxon>
        <taxon>Gammaproteobacteria</taxon>
        <taxon>Chromatiales</taxon>
        <taxon>Chromatiaceae</taxon>
        <taxon>Rheinheimera</taxon>
    </lineage>
</organism>
<dbReference type="Pfam" id="PF04247">
    <property type="entry name" value="SirB"/>
    <property type="match status" value="1"/>
</dbReference>
<feature type="transmembrane region" description="Helical" evidence="1">
    <location>
        <begin position="43"/>
        <end position="61"/>
    </location>
</feature>
<dbReference type="PANTHER" id="PTHR39594:SF1">
    <property type="entry name" value="PROTEIN YCHQ"/>
    <property type="match status" value="1"/>
</dbReference>
<keyword evidence="3" id="KW-1185">Reference proteome</keyword>
<accession>A0A1E7Q4S7</accession>
<dbReference type="PIRSF" id="PIRSF005610">
    <property type="entry name" value="SirB"/>
    <property type="match status" value="1"/>
</dbReference>
<evidence type="ECO:0000313" key="2">
    <source>
        <dbReference type="EMBL" id="OEY69147.1"/>
    </source>
</evidence>
<dbReference type="OrthoDB" id="5588650at2"/>
<keyword evidence="1" id="KW-1133">Transmembrane helix</keyword>
<evidence type="ECO:0000313" key="3">
    <source>
        <dbReference type="Proteomes" id="UP000242258"/>
    </source>
</evidence>
<reference evidence="3" key="1">
    <citation type="submission" date="2016-09" db="EMBL/GenBank/DDBJ databases">
        <authorList>
            <person name="Wan X."/>
            <person name="Hou S."/>
        </authorList>
    </citation>
    <scope>NUCLEOTIDE SEQUENCE [LARGE SCALE GENOMIC DNA]</scope>
    <source>
        <strain evidence="3">KH87</strain>
    </source>
</reference>
<dbReference type="GO" id="GO:0005886">
    <property type="term" value="C:plasma membrane"/>
    <property type="evidence" value="ECO:0007669"/>
    <property type="project" value="TreeGrafter"/>
</dbReference>
<dbReference type="EMBL" id="MKEK01000001">
    <property type="protein sequence ID" value="OEY69147.1"/>
    <property type="molecule type" value="Genomic_DNA"/>
</dbReference>
<dbReference type="PANTHER" id="PTHR39594">
    <property type="entry name" value="PROTEIN YCHQ"/>
    <property type="match status" value="1"/>
</dbReference>
<dbReference type="AlphaFoldDB" id="A0A1E7Q4S7"/>
<feature type="transmembrane region" description="Helical" evidence="1">
    <location>
        <begin position="73"/>
        <end position="89"/>
    </location>
</feature>
<feature type="transmembrane region" description="Helical" evidence="1">
    <location>
        <begin position="95"/>
        <end position="116"/>
    </location>
</feature>
<evidence type="ECO:0000256" key="1">
    <source>
        <dbReference type="SAM" id="Phobius"/>
    </source>
</evidence>
<keyword evidence="1" id="KW-0472">Membrane</keyword>
<name>A0A1E7Q4S7_9GAMM</name>
<gene>
    <name evidence="2" type="ORF">BI198_05845</name>
</gene>
<comment type="caution">
    <text evidence="2">The sequence shown here is derived from an EMBL/GenBank/DDBJ whole genome shotgun (WGS) entry which is preliminary data.</text>
</comment>
<proteinExistence type="predicted"/>
<protein>
    <submittedName>
        <fullName evidence="2">Invasion protein</fullName>
    </submittedName>
</protein>
<dbReference type="InterPro" id="IPR007360">
    <property type="entry name" value="SirB"/>
</dbReference>
<sequence>MYMAFKHTHLLLVFVSVSFLLVRFVMSLKSAPLLQRKFFKIAPHVIDTFLLLSAVGLMLVLKQYPFVNPWLTEKLFAVIAYIILGVMAFKGRTIAIRWFCLLGALGWLALAIRVAITKQPVFISMF</sequence>
<keyword evidence="1" id="KW-0812">Transmembrane</keyword>